<sequence length="231" mass="24621">MGIRNVKAVFDNWRQLPDGPFRLLVYMAIRSMDDDDPPVYFAGRDELVMAIGRELPDMSETDAASDRARAASYEAVKRAVRTLKADAAITVIRRGGAGRNATYALHLKGNAQPSPKGAAQPSPKGNTARSAGGRAAFPQGVQDNRGSTSGRADGASVGPSVDLPDLVVSLLRASTGQTVSREHATKVVQQIGPGTSNTPRYVETCIRRDPAKYLPTPTPPRFTASGGFESR</sequence>
<reference evidence="2 3" key="1">
    <citation type="submission" date="2018-10" db="EMBL/GenBank/DDBJ databases">
        <title>Isolation from soil.</title>
        <authorList>
            <person name="Hu J."/>
        </authorList>
    </citation>
    <scope>NUCLEOTIDE SEQUENCE [LARGE SCALE GENOMIC DNA]</scope>
    <source>
        <strain evidence="2 3">NEAU-Ht49</strain>
    </source>
</reference>
<evidence type="ECO:0000256" key="1">
    <source>
        <dbReference type="SAM" id="MobiDB-lite"/>
    </source>
</evidence>
<name>A0A3M2M566_9ACTN</name>
<organism evidence="2 3">
    <name type="scientific">Actinomadura harenae</name>
    <dbReference type="NCBI Taxonomy" id="2483351"/>
    <lineage>
        <taxon>Bacteria</taxon>
        <taxon>Bacillati</taxon>
        <taxon>Actinomycetota</taxon>
        <taxon>Actinomycetes</taxon>
        <taxon>Streptosporangiales</taxon>
        <taxon>Thermomonosporaceae</taxon>
        <taxon>Actinomadura</taxon>
    </lineage>
</organism>
<protein>
    <submittedName>
        <fullName evidence="2">Uncharacterized protein</fullName>
    </submittedName>
</protein>
<evidence type="ECO:0000313" key="2">
    <source>
        <dbReference type="EMBL" id="RMI44716.1"/>
    </source>
</evidence>
<dbReference type="AlphaFoldDB" id="A0A3M2M566"/>
<accession>A0A3M2M566</accession>
<gene>
    <name evidence="2" type="ORF">EBO15_12245</name>
</gene>
<dbReference type="RefSeq" id="WP_122194467.1">
    <property type="nucleotide sequence ID" value="NZ_JBHSKC010000009.1"/>
</dbReference>
<feature type="compositionally biased region" description="Polar residues" evidence="1">
    <location>
        <begin position="141"/>
        <end position="150"/>
    </location>
</feature>
<dbReference type="OrthoDB" id="4962371at2"/>
<evidence type="ECO:0000313" key="3">
    <source>
        <dbReference type="Proteomes" id="UP000282674"/>
    </source>
</evidence>
<dbReference type="Proteomes" id="UP000282674">
    <property type="component" value="Unassembled WGS sequence"/>
</dbReference>
<keyword evidence="3" id="KW-1185">Reference proteome</keyword>
<dbReference type="EMBL" id="RFFG01000017">
    <property type="protein sequence ID" value="RMI44716.1"/>
    <property type="molecule type" value="Genomic_DNA"/>
</dbReference>
<proteinExistence type="predicted"/>
<feature type="region of interest" description="Disordered" evidence="1">
    <location>
        <begin position="108"/>
        <end position="159"/>
    </location>
</feature>
<comment type="caution">
    <text evidence="2">The sequence shown here is derived from an EMBL/GenBank/DDBJ whole genome shotgun (WGS) entry which is preliminary data.</text>
</comment>
<feature type="region of interest" description="Disordered" evidence="1">
    <location>
        <begin position="209"/>
        <end position="231"/>
    </location>
</feature>